<dbReference type="RefSeq" id="WP_377371601.1">
    <property type="nucleotide sequence ID" value="NZ_JAOTJD010000054.1"/>
</dbReference>
<evidence type="ECO:0000313" key="2">
    <source>
        <dbReference type="Proteomes" id="UP001598130"/>
    </source>
</evidence>
<evidence type="ECO:0000313" key="1">
    <source>
        <dbReference type="EMBL" id="MFD3266346.1"/>
    </source>
</evidence>
<dbReference type="InterPro" id="IPR016024">
    <property type="entry name" value="ARM-type_fold"/>
</dbReference>
<name>A0ABW6CXD6_9CAUL</name>
<dbReference type="CDD" id="cd06561">
    <property type="entry name" value="AlkD_like"/>
    <property type="match status" value="1"/>
</dbReference>
<keyword evidence="2" id="KW-1185">Reference proteome</keyword>
<accession>A0ABW6CXD6</accession>
<protein>
    <submittedName>
        <fullName evidence="1">DNA alkylation repair protein</fullName>
    </submittedName>
</protein>
<comment type="caution">
    <text evidence="1">The sequence shown here is derived from an EMBL/GenBank/DDBJ whole genome shotgun (WGS) entry which is preliminary data.</text>
</comment>
<dbReference type="PANTHER" id="PTHR34070:SF1">
    <property type="entry name" value="DNA ALKYLATION REPAIR PROTEIN"/>
    <property type="match status" value="1"/>
</dbReference>
<dbReference type="Pfam" id="PF08713">
    <property type="entry name" value="DNA_alkylation"/>
    <property type="match status" value="1"/>
</dbReference>
<reference evidence="1 2" key="1">
    <citation type="submission" date="2022-09" db="EMBL/GenBank/DDBJ databases">
        <title>New species of Phenylobacterium.</title>
        <authorList>
            <person name="Mieszkin S."/>
        </authorList>
    </citation>
    <scope>NUCLEOTIDE SEQUENCE [LARGE SCALE GENOMIC DNA]</scope>
    <source>
        <strain evidence="1 2">HK31-G</strain>
    </source>
</reference>
<dbReference type="Gene3D" id="1.25.10.90">
    <property type="match status" value="1"/>
</dbReference>
<proteinExistence type="predicted"/>
<dbReference type="EMBL" id="JAOTJD010000054">
    <property type="protein sequence ID" value="MFD3266346.1"/>
    <property type="molecule type" value="Genomic_DNA"/>
</dbReference>
<dbReference type="Proteomes" id="UP001598130">
    <property type="component" value="Unassembled WGS sequence"/>
</dbReference>
<organism evidence="1 2">
    <name type="scientific">Phenylobacterium ferrooxidans</name>
    <dbReference type="NCBI Taxonomy" id="2982689"/>
    <lineage>
        <taxon>Bacteria</taxon>
        <taxon>Pseudomonadati</taxon>
        <taxon>Pseudomonadota</taxon>
        <taxon>Alphaproteobacteria</taxon>
        <taxon>Caulobacterales</taxon>
        <taxon>Caulobacteraceae</taxon>
        <taxon>Phenylobacterium</taxon>
    </lineage>
</organism>
<dbReference type="SUPFAM" id="SSF48371">
    <property type="entry name" value="ARM repeat"/>
    <property type="match status" value="1"/>
</dbReference>
<sequence>MHPDHALMLEDLRRLARPVSGAPVQNDSYGGSGRPYFNISVPHRRAMAKAWLARHRAEGPQAALALVESLFDGASHEEKTLAAILLGYSAPARAAATPADLDRWLGKLNGWAEVDNLCQNVFSAAEMGRDWPAWKALIEALTLSPDINRRRAALVLLTGPTARSDDDGFHDLAFRTIEALKGEKPILITKAVSWLLRAMAARRPDAVAAYLDREADSLPAVAVRETRIKLTTGTKSGKRRGG</sequence>
<dbReference type="InterPro" id="IPR014825">
    <property type="entry name" value="DNA_alkylation"/>
</dbReference>
<dbReference type="PANTHER" id="PTHR34070">
    <property type="entry name" value="ARMADILLO-TYPE FOLD"/>
    <property type="match status" value="1"/>
</dbReference>
<gene>
    <name evidence="1" type="ORF">OCL97_20585</name>
</gene>